<accession>A0A2M7IFS2</accession>
<name>A0A2M7IFS2_9BACT</name>
<feature type="non-terminal residue" evidence="1">
    <location>
        <position position="75"/>
    </location>
</feature>
<sequence length="75" mass="8566">MSIIISENGKKAQKIDKTDFEKEGYLQNYIHQNPESIPVYEIEEDKKLFVVAREFSTESGPIDALAIDKDGDIYV</sequence>
<gene>
    <name evidence="1" type="ORF">CO002_02395</name>
</gene>
<dbReference type="AlphaFoldDB" id="A0A2M7IFS2"/>
<evidence type="ECO:0000313" key="1">
    <source>
        <dbReference type="EMBL" id="PIW75376.1"/>
    </source>
</evidence>
<dbReference type="GO" id="GO:0003676">
    <property type="term" value="F:nucleic acid binding"/>
    <property type="evidence" value="ECO:0007669"/>
    <property type="project" value="InterPro"/>
</dbReference>
<proteinExistence type="predicted"/>
<reference evidence="2" key="1">
    <citation type="submission" date="2017-09" db="EMBL/GenBank/DDBJ databases">
        <title>Depth-based differentiation of microbial function through sediment-hosted aquifers and enrichment of novel symbionts in the deep terrestrial subsurface.</title>
        <authorList>
            <person name="Probst A.J."/>
            <person name="Ladd B."/>
            <person name="Jarett J.K."/>
            <person name="Geller-Mcgrath D.E."/>
            <person name="Sieber C.M.K."/>
            <person name="Emerson J.B."/>
            <person name="Anantharaman K."/>
            <person name="Thomas B.C."/>
            <person name="Malmstrom R."/>
            <person name="Stieglmeier M."/>
            <person name="Klingl A."/>
            <person name="Woyke T."/>
            <person name="Ryan C.M."/>
            <person name="Banfield J.F."/>
        </authorList>
    </citation>
    <scope>NUCLEOTIDE SEQUENCE [LARGE SCALE GENOMIC DNA]</scope>
</reference>
<organism evidence="1 2">
    <name type="scientific">Candidatus Portnoybacteria bacterium CG_4_8_14_3_um_filter_44_10</name>
    <dbReference type="NCBI Taxonomy" id="1974802"/>
    <lineage>
        <taxon>Bacteria</taxon>
        <taxon>Candidatus Portnoyibacteriota</taxon>
    </lineage>
</organism>
<dbReference type="InterPro" id="IPR011856">
    <property type="entry name" value="tRNA_endonuc-like_dom_sf"/>
</dbReference>
<dbReference type="EMBL" id="PFGX01000061">
    <property type="protein sequence ID" value="PIW75376.1"/>
    <property type="molecule type" value="Genomic_DNA"/>
</dbReference>
<evidence type="ECO:0000313" key="2">
    <source>
        <dbReference type="Proteomes" id="UP000231280"/>
    </source>
</evidence>
<dbReference type="Gene3D" id="3.40.1350.10">
    <property type="match status" value="1"/>
</dbReference>
<protein>
    <submittedName>
        <fullName evidence="1">Uncharacterized protein</fullName>
    </submittedName>
</protein>
<comment type="caution">
    <text evidence="1">The sequence shown here is derived from an EMBL/GenBank/DDBJ whole genome shotgun (WGS) entry which is preliminary data.</text>
</comment>
<dbReference type="Proteomes" id="UP000231280">
    <property type="component" value="Unassembled WGS sequence"/>
</dbReference>